<dbReference type="SUPFAM" id="SSF56300">
    <property type="entry name" value="Metallo-dependent phosphatases"/>
    <property type="match status" value="1"/>
</dbReference>
<dbReference type="InterPro" id="IPR029052">
    <property type="entry name" value="Metallo-depent_PP-like"/>
</dbReference>
<evidence type="ECO:0000256" key="1">
    <source>
        <dbReference type="ARBA" id="ARBA00022729"/>
    </source>
</evidence>
<sequence>MHPDKIRRRTFLTAAGAIATATAVGDLAVATPAAAESADEYVDVQLLNITDFHGYMQPPSAGSGGVITGADGVKLTVGGAGYIATHLKRLREGKKNSIFFSSGDNFAGWPFETDAHANEPTIEVLNALGLDFTTVGNHELDKTADFLIKHMEKGRPWPVVGRDNSFLDSTGTRFRGADFRFYSGNIVWADTEKTVVPPYNIEWVDAGHGRKLPVGFIHLTVEDTPVGSTSYQPSMKALDDIATANKYAALLKKKGVHAIIVNIHDGGVAGNDYNAGTDPSGPVFELAAKASPDIAAIVTGHWHCRFNMMLPDPSGVLRPITEAGNHGQVITEINLKLDRKTGHVIRELTRSTNHAMTRDVPLDPEVQYIADYWSAQGKRRYATPLARVTADFTRAQDASGESTMGNLAADYLLWSANQNPDGEADLALIATKPVKGSVAIAADLLFAKGTNPSDTDGQILFGEAWNAIGYGNPVLTVTLPGAKLLEVLEQQWQAQPDGTVKFAPLAVSENVSYVYDLSRPAGARIGADAVRIGGEPLDPDREYRVAALAYTLIGADGYGAFSGFMNPVRGERDREGFIAYLRAHPVITPAPLGRAAPK</sequence>
<dbReference type="PRINTS" id="PR01607">
    <property type="entry name" value="APYRASEFAMLY"/>
</dbReference>
<dbReference type="PROSITE" id="PS51318">
    <property type="entry name" value="TAT"/>
    <property type="match status" value="1"/>
</dbReference>
<dbReference type="InterPro" id="IPR004843">
    <property type="entry name" value="Calcineurin-like_PHP"/>
</dbReference>
<evidence type="ECO:0000259" key="3">
    <source>
        <dbReference type="Pfam" id="PF00149"/>
    </source>
</evidence>
<dbReference type="RefSeq" id="WP_285661650.1">
    <property type="nucleotide sequence ID" value="NZ_BSTX01000001.1"/>
</dbReference>
<keyword evidence="2" id="KW-0547">Nucleotide-binding</keyword>
<evidence type="ECO:0000313" key="6">
    <source>
        <dbReference type="Proteomes" id="UP001165079"/>
    </source>
</evidence>
<keyword evidence="2" id="KW-0378">Hydrolase</keyword>
<gene>
    <name evidence="5" type="ORF">Afil01_12790</name>
</gene>
<dbReference type="InterPro" id="IPR036907">
    <property type="entry name" value="5'-Nucleotdase_C_sf"/>
</dbReference>
<dbReference type="Pfam" id="PF00149">
    <property type="entry name" value="Metallophos"/>
    <property type="match status" value="1"/>
</dbReference>
<dbReference type="SUPFAM" id="SSF55816">
    <property type="entry name" value="5'-nucleotidase (syn. UDP-sugar hydrolase), C-terminal domain"/>
    <property type="match status" value="1"/>
</dbReference>
<dbReference type="GO" id="GO:0000166">
    <property type="term" value="F:nucleotide binding"/>
    <property type="evidence" value="ECO:0007669"/>
    <property type="project" value="UniProtKB-KW"/>
</dbReference>
<dbReference type="Pfam" id="PF02872">
    <property type="entry name" value="5_nucleotid_C"/>
    <property type="match status" value="1"/>
</dbReference>
<comment type="similarity">
    <text evidence="2">Belongs to the 5'-nucleotidase family.</text>
</comment>
<dbReference type="PANTHER" id="PTHR11575:SF24">
    <property type="entry name" value="5'-NUCLEOTIDASE"/>
    <property type="match status" value="1"/>
</dbReference>
<organism evidence="5 6">
    <name type="scientific">Actinorhabdospora filicis</name>
    <dbReference type="NCBI Taxonomy" id="1785913"/>
    <lineage>
        <taxon>Bacteria</taxon>
        <taxon>Bacillati</taxon>
        <taxon>Actinomycetota</taxon>
        <taxon>Actinomycetes</taxon>
        <taxon>Micromonosporales</taxon>
        <taxon>Micromonosporaceae</taxon>
        <taxon>Actinorhabdospora</taxon>
    </lineage>
</organism>
<dbReference type="AlphaFoldDB" id="A0A9W6SII9"/>
<dbReference type="EMBL" id="BSTX01000001">
    <property type="protein sequence ID" value="GLZ76472.1"/>
    <property type="molecule type" value="Genomic_DNA"/>
</dbReference>
<dbReference type="Proteomes" id="UP001165079">
    <property type="component" value="Unassembled WGS sequence"/>
</dbReference>
<accession>A0A9W6SII9</accession>
<dbReference type="GO" id="GO:0008768">
    <property type="term" value="F:UDP-sugar diphosphatase activity"/>
    <property type="evidence" value="ECO:0007669"/>
    <property type="project" value="TreeGrafter"/>
</dbReference>
<dbReference type="PANTHER" id="PTHR11575">
    <property type="entry name" value="5'-NUCLEOTIDASE-RELATED"/>
    <property type="match status" value="1"/>
</dbReference>
<dbReference type="InterPro" id="IPR008334">
    <property type="entry name" value="5'-Nucleotdase_C"/>
</dbReference>
<reference evidence="5" key="1">
    <citation type="submission" date="2023-03" db="EMBL/GenBank/DDBJ databases">
        <title>Actinorhabdospora filicis NBRC 111898.</title>
        <authorList>
            <person name="Ichikawa N."/>
            <person name="Sato H."/>
            <person name="Tonouchi N."/>
        </authorList>
    </citation>
    <scope>NUCLEOTIDE SEQUENCE</scope>
    <source>
        <strain evidence="5">NBRC 111898</strain>
    </source>
</reference>
<evidence type="ECO:0000259" key="4">
    <source>
        <dbReference type="Pfam" id="PF02872"/>
    </source>
</evidence>
<dbReference type="InterPro" id="IPR006311">
    <property type="entry name" value="TAT_signal"/>
</dbReference>
<dbReference type="InterPro" id="IPR006179">
    <property type="entry name" value="5_nucleotidase/apyrase"/>
</dbReference>
<evidence type="ECO:0000313" key="5">
    <source>
        <dbReference type="EMBL" id="GLZ76472.1"/>
    </source>
</evidence>
<dbReference type="GO" id="GO:0030288">
    <property type="term" value="C:outer membrane-bounded periplasmic space"/>
    <property type="evidence" value="ECO:0007669"/>
    <property type="project" value="TreeGrafter"/>
</dbReference>
<protein>
    <submittedName>
        <fullName evidence="5">Bifunctional metallophosphatase/5'-nucleotidase</fullName>
    </submittedName>
</protein>
<dbReference type="Gene3D" id="3.90.780.10">
    <property type="entry name" value="5'-Nucleotidase, C-terminal domain"/>
    <property type="match status" value="1"/>
</dbReference>
<keyword evidence="1" id="KW-0732">Signal</keyword>
<dbReference type="GO" id="GO:0008253">
    <property type="term" value="F:5'-nucleotidase activity"/>
    <property type="evidence" value="ECO:0007669"/>
    <property type="project" value="TreeGrafter"/>
</dbReference>
<proteinExistence type="inferred from homology"/>
<keyword evidence="6" id="KW-1185">Reference proteome</keyword>
<dbReference type="Gene3D" id="3.60.21.10">
    <property type="match status" value="1"/>
</dbReference>
<feature type="domain" description="Calcineurin-like phosphoesterase" evidence="3">
    <location>
        <begin position="47"/>
        <end position="304"/>
    </location>
</feature>
<evidence type="ECO:0000256" key="2">
    <source>
        <dbReference type="RuleBase" id="RU362119"/>
    </source>
</evidence>
<name>A0A9W6SII9_9ACTN</name>
<dbReference type="GO" id="GO:0009166">
    <property type="term" value="P:nucleotide catabolic process"/>
    <property type="evidence" value="ECO:0007669"/>
    <property type="project" value="InterPro"/>
</dbReference>
<feature type="domain" description="5'-Nucleotidase C-terminal" evidence="4">
    <location>
        <begin position="387"/>
        <end position="562"/>
    </location>
</feature>
<comment type="caution">
    <text evidence="5">The sequence shown here is derived from an EMBL/GenBank/DDBJ whole genome shotgun (WGS) entry which is preliminary data.</text>
</comment>